<keyword evidence="1" id="KW-0472">Membrane</keyword>
<feature type="transmembrane region" description="Helical" evidence="1">
    <location>
        <begin position="27"/>
        <end position="44"/>
    </location>
</feature>
<keyword evidence="1" id="KW-0812">Transmembrane</keyword>
<sequence length="194" mass="23050">LEVTKKADKNIVKLAGKHFFNPFRKGIYYYQIYAMFLLGANRWHSLSSIIRKMKKIMSEVEVRKDGIRTTAWEKFRGKSQRENAICCKDYIGRVQENMVFFQRLTKLHPSGYKLRQVYSSIDIKRTNKKGFINGCYYYRLSTYNSIKEALPLRDFSKFDFPQHERKYISYKFIGTIITKDKVIKEGNINEMSSM</sequence>
<gene>
    <name evidence="2" type="ORF">LCGC14_2536280</name>
</gene>
<accession>A0A0F9AS19</accession>
<feature type="non-terminal residue" evidence="2">
    <location>
        <position position="1"/>
    </location>
</feature>
<proteinExistence type="predicted"/>
<reference evidence="2" key="1">
    <citation type="journal article" date="2015" name="Nature">
        <title>Complex archaea that bridge the gap between prokaryotes and eukaryotes.</title>
        <authorList>
            <person name="Spang A."/>
            <person name="Saw J.H."/>
            <person name="Jorgensen S.L."/>
            <person name="Zaremba-Niedzwiedzka K."/>
            <person name="Martijn J."/>
            <person name="Lind A.E."/>
            <person name="van Eijk R."/>
            <person name="Schleper C."/>
            <person name="Guy L."/>
            <person name="Ettema T.J."/>
        </authorList>
    </citation>
    <scope>NUCLEOTIDE SEQUENCE</scope>
</reference>
<keyword evidence="1" id="KW-1133">Transmembrane helix</keyword>
<dbReference type="EMBL" id="LAZR01041279">
    <property type="protein sequence ID" value="KKL12384.1"/>
    <property type="molecule type" value="Genomic_DNA"/>
</dbReference>
<evidence type="ECO:0000256" key="1">
    <source>
        <dbReference type="SAM" id="Phobius"/>
    </source>
</evidence>
<comment type="caution">
    <text evidence="2">The sequence shown here is derived from an EMBL/GenBank/DDBJ whole genome shotgun (WGS) entry which is preliminary data.</text>
</comment>
<protein>
    <submittedName>
        <fullName evidence="2">Uncharacterized protein</fullName>
    </submittedName>
</protein>
<organism evidence="2">
    <name type="scientific">marine sediment metagenome</name>
    <dbReference type="NCBI Taxonomy" id="412755"/>
    <lineage>
        <taxon>unclassified sequences</taxon>
        <taxon>metagenomes</taxon>
        <taxon>ecological metagenomes</taxon>
    </lineage>
</organism>
<dbReference type="AlphaFoldDB" id="A0A0F9AS19"/>
<evidence type="ECO:0000313" key="2">
    <source>
        <dbReference type="EMBL" id="KKL12384.1"/>
    </source>
</evidence>
<name>A0A0F9AS19_9ZZZZ</name>